<evidence type="ECO:0000259" key="8">
    <source>
        <dbReference type="Pfam" id="PF12894"/>
    </source>
</evidence>
<evidence type="ECO:0000256" key="4">
    <source>
        <dbReference type="ARBA" id="ARBA00022737"/>
    </source>
</evidence>
<comment type="subcellular location">
    <subcellularLocation>
        <location evidence="1">Cytoplasm</location>
    </subcellularLocation>
</comment>
<evidence type="ECO:0000256" key="1">
    <source>
        <dbReference type="ARBA" id="ARBA00004496"/>
    </source>
</evidence>
<dbReference type="Pfam" id="PF12894">
    <property type="entry name" value="ANAPC4_WD40"/>
    <property type="match status" value="1"/>
</dbReference>
<feature type="repeat" description="WD" evidence="7">
    <location>
        <begin position="344"/>
        <end position="378"/>
    </location>
</feature>
<keyword evidence="3 7" id="KW-0853">WD repeat</keyword>
<dbReference type="EMBL" id="JAIZAY010000023">
    <property type="protein sequence ID" value="KAJ8019565.1"/>
    <property type="molecule type" value="Genomic_DNA"/>
</dbReference>
<dbReference type="PROSITE" id="PS50082">
    <property type="entry name" value="WD_REPEATS_2"/>
    <property type="match status" value="6"/>
</dbReference>
<reference evidence="9" key="1">
    <citation type="submission" date="2021-10" db="EMBL/GenBank/DDBJ databases">
        <title>Tropical sea cucumber genome reveals ecological adaptation and Cuvierian tubules defense mechanism.</title>
        <authorList>
            <person name="Chen T."/>
        </authorList>
    </citation>
    <scope>NUCLEOTIDE SEQUENCE</scope>
    <source>
        <strain evidence="9">Nanhai2018</strain>
        <tissue evidence="9">Muscle</tissue>
    </source>
</reference>
<feature type="repeat" description="WD" evidence="7">
    <location>
        <begin position="379"/>
        <end position="417"/>
    </location>
</feature>
<dbReference type="Gene3D" id="2.130.10.10">
    <property type="entry name" value="YVTN repeat-like/Quinoprotein amine dehydrogenase"/>
    <property type="match status" value="1"/>
</dbReference>
<proteinExistence type="predicted"/>
<evidence type="ECO:0000313" key="9">
    <source>
        <dbReference type="EMBL" id="KAJ8019565.1"/>
    </source>
</evidence>
<comment type="function">
    <text evidence="5">Plays a role in angiogenesis and cell migration. In smooth muscle cell migration, may act through the RhoA pathway.</text>
</comment>
<name>A0A9Q1BAI3_HOLLE</name>
<dbReference type="PANTHER" id="PTHR19857">
    <property type="entry name" value="MITOCHONDRIAL DIVISION PROTEIN 1-RELATED"/>
    <property type="match status" value="1"/>
</dbReference>
<evidence type="ECO:0000256" key="5">
    <source>
        <dbReference type="ARBA" id="ARBA00059273"/>
    </source>
</evidence>
<dbReference type="CDD" id="cd00200">
    <property type="entry name" value="WD40"/>
    <property type="match status" value="1"/>
</dbReference>
<dbReference type="InterPro" id="IPR024977">
    <property type="entry name" value="Apc4-like_WD40_dom"/>
</dbReference>
<dbReference type="PANTHER" id="PTHR19857:SF8">
    <property type="entry name" value="ANGIO-ASSOCIATED MIGRATORY CELL PROTEIN"/>
    <property type="match status" value="1"/>
</dbReference>
<gene>
    <name evidence="9" type="ORF">HOLleu_41209</name>
</gene>
<sequence length="417" mass="45089">MDPGDLDPGQEVDLNEDDVIEVIDEDGERNGGEIAVEMGDMDLEHYDEEEDDISNDEMLQEGALAPPASDDAETCFNAHKGSVFSCVLEPGGQSLAISGGEDDKAFVWNTSNGEVVLECSGHKDSVTCVGFNFDGTLAATGDMSGIVKVWKVETKKEIWSFEGSDLEWLRWHPLANVLLGGTSEGDVWMWKIPSGDCKMMQGHGCQSTCGKIMPDGKRCIVGYEDGSCKVWDLKDQVCLHHIKKGGHNHTDSITCIDCHKDNVMALTGSVDGTAKLVNTNTGKVVATFPAGDVDDTIGDTNSVECLEFSPNQSMVAVGSLNGLLSIWDIPTQKLRHHCRAETGIVRVRWDSASPVVCLGGLDGRVQLWDSRSGQRLSTYEGHSSEILDLDLSSDGNTILSASGDGTCRIFKVTQPER</sequence>
<evidence type="ECO:0000256" key="6">
    <source>
        <dbReference type="ARBA" id="ARBA00072425"/>
    </source>
</evidence>
<organism evidence="9 10">
    <name type="scientific">Holothuria leucospilota</name>
    <name type="common">Black long sea cucumber</name>
    <name type="synonym">Mertensiothuria leucospilota</name>
    <dbReference type="NCBI Taxonomy" id="206669"/>
    <lineage>
        <taxon>Eukaryota</taxon>
        <taxon>Metazoa</taxon>
        <taxon>Echinodermata</taxon>
        <taxon>Eleutherozoa</taxon>
        <taxon>Echinozoa</taxon>
        <taxon>Holothuroidea</taxon>
        <taxon>Aspidochirotacea</taxon>
        <taxon>Aspidochirotida</taxon>
        <taxon>Holothuriidae</taxon>
        <taxon>Holothuria</taxon>
    </lineage>
</organism>
<dbReference type="Pfam" id="PF00400">
    <property type="entry name" value="WD40"/>
    <property type="match status" value="5"/>
</dbReference>
<feature type="repeat" description="WD" evidence="7">
    <location>
        <begin position="296"/>
        <end position="337"/>
    </location>
</feature>
<dbReference type="Proteomes" id="UP001152320">
    <property type="component" value="Chromosome 23"/>
</dbReference>
<dbReference type="AlphaFoldDB" id="A0A9Q1BAI3"/>
<evidence type="ECO:0000256" key="3">
    <source>
        <dbReference type="ARBA" id="ARBA00022574"/>
    </source>
</evidence>
<feature type="domain" description="Anaphase-promoting complex subunit 4-like WD40" evidence="8">
    <location>
        <begin position="299"/>
        <end position="351"/>
    </location>
</feature>
<protein>
    <recommendedName>
        <fullName evidence="6">Angio-associated migratory cell protein</fullName>
    </recommendedName>
</protein>
<dbReference type="SMART" id="SM00320">
    <property type="entry name" value="WD40"/>
    <property type="match status" value="8"/>
</dbReference>
<dbReference type="SUPFAM" id="SSF50978">
    <property type="entry name" value="WD40 repeat-like"/>
    <property type="match status" value="1"/>
</dbReference>
<feature type="repeat" description="WD" evidence="7">
    <location>
        <begin position="119"/>
        <end position="160"/>
    </location>
</feature>
<feature type="repeat" description="WD" evidence="7">
    <location>
        <begin position="200"/>
        <end position="241"/>
    </location>
</feature>
<dbReference type="InterPro" id="IPR051179">
    <property type="entry name" value="WD_repeat_multifunction"/>
</dbReference>
<evidence type="ECO:0000313" key="10">
    <source>
        <dbReference type="Proteomes" id="UP001152320"/>
    </source>
</evidence>
<dbReference type="InterPro" id="IPR036322">
    <property type="entry name" value="WD40_repeat_dom_sf"/>
</dbReference>
<dbReference type="InterPro" id="IPR001680">
    <property type="entry name" value="WD40_rpt"/>
</dbReference>
<comment type="caution">
    <text evidence="9">The sequence shown here is derived from an EMBL/GenBank/DDBJ whole genome shotgun (WGS) entry which is preliminary data.</text>
</comment>
<keyword evidence="2" id="KW-0963">Cytoplasm</keyword>
<evidence type="ECO:0000256" key="7">
    <source>
        <dbReference type="PROSITE-ProRule" id="PRU00221"/>
    </source>
</evidence>
<feature type="repeat" description="WD" evidence="7">
    <location>
        <begin position="76"/>
        <end position="118"/>
    </location>
</feature>
<dbReference type="InterPro" id="IPR015943">
    <property type="entry name" value="WD40/YVTN_repeat-like_dom_sf"/>
</dbReference>
<keyword evidence="10" id="KW-1185">Reference proteome</keyword>
<keyword evidence="4" id="KW-0677">Repeat</keyword>
<dbReference type="FunFam" id="2.130.10.10:FF:000074">
    <property type="entry name" value="Angio-associated migratory cell protein-like protein"/>
    <property type="match status" value="1"/>
</dbReference>
<dbReference type="PROSITE" id="PS50294">
    <property type="entry name" value="WD_REPEATS_REGION"/>
    <property type="match status" value="3"/>
</dbReference>
<dbReference type="OrthoDB" id="10261640at2759"/>
<evidence type="ECO:0000256" key="2">
    <source>
        <dbReference type="ARBA" id="ARBA00022490"/>
    </source>
</evidence>
<dbReference type="GO" id="GO:0005737">
    <property type="term" value="C:cytoplasm"/>
    <property type="evidence" value="ECO:0007669"/>
    <property type="project" value="UniProtKB-SubCell"/>
</dbReference>
<accession>A0A9Q1BAI3</accession>